<comment type="caution">
    <text evidence="1">The sequence shown here is derived from an EMBL/GenBank/DDBJ whole genome shotgun (WGS) entry which is preliminary data.</text>
</comment>
<name>A0A2P5BKB5_PARAD</name>
<sequence>HPSRIGEHGLPTTETEHCTMRFIRVHYLVGLRWIDMVHIDHMFPSRTGGHGLPTATTL</sequence>
<dbReference type="EMBL" id="JXTB01000264">
    <property type="protein sequence ID" value="PON49237.1"/>
    <property type="molecule type" value="Genomic_DNA"/>
</dbReference>
<feature type="non-terminal residue" evidence="1">
    <location>
        <position position="1"/>
    </location>
</feature>
<evidence type="ECO:0000313" key="2">
    <source>
        <dbReference type="Proteomes" id="UP000237105"/>
    </source>
</evidence>
<organism evidence="1 2">
    <name type="scientific">Parasponia andersonii</name>
    <name type="common">Sponia andersonii</name>
    <dbReference type="NCBI Taxonomy" id="3476"/>
    <lineage>
        <taxon>Eukaryota</taxon>
        <taxon>Viridiplantae</taxon>
        <taxon>Streptophyta</taxon>
        <taxon>Embryophyta</taxon>
        <taxon>Tracheophyta</taxon>
        <taxon>Spermatophyta</taxon>
        <taxon>Magnoliopsida</taxon>
        <taxon>eudicotyledons</taxon>
        <taxon>Gunneridae</taxon>
        <taxon>Pentapetalae</taxon>
        <taxon>rosids</taxon>
        <taxon>fabids</taxon>
        <taxon>Rosales</taxon>
        <taxon>Cannabaceae</taxon>
        <taxon>Parasponia</taxon>
    </lineage>
</organism>
<gene>
    <name evidence="1" type="ORF">PanWU01x14_231120</name>
</gene>
<dbReference type="Proteomes" id="UP000237105">
    <property type="component" value="Unassembled WGS sequence"/>
</dbReference>
<proteinExistence type="predicted"/>
<keyword evidence="2" id="KW-1185">Reference proteome</keyword>
<reference evidence="2" key="1">
    <citation type="submission" date="2016-06" db="EMBL/GenBank/DDBJ databases">
        <title>Parallel loss of symbiosis genes in relatives of nitrogen-fixing non-legume Parasponia.</title>
        <authorList>
            <person name="Van Velzen R."/>
            <person name="Holmer R."/>
            <person name="Bu F."/>
            <person name="Rutten L."/>
            <person name="Van Zeijl A."/>
            <person name="Liu W."/>
            <person name="Santuari L."/>
            <person name="Cao Q."/>
            <person name="Sharma T."/>
            <person name="Shen D."/>
            <person name="Roswanjaya Y."/>
            <person name="Wardhani T."/>
            <person name="Kalhor M.S."/>
            <person name="Jansen J."/>
            <person name="Van den Hoogen J."/>
            <person name="Gungor B."/>
            <person name="Hartog M."/>
            <person name="Hontelez J."/>
            <person name="Verver J."/>
            <person name="Yang W.-C."/>
            <person name="Schijlen E."/>
            <person name="Repin R."/>
            <person name="Schilthuizen M."/>
            <person name="Schranz E."/>
            <person name="Heidstra R."/>
            <person name="Miyata K."/>
            <person name="Fedorova E."/>
            <person name="Kohlen W."/>
            <person name="Bisseling T."/>
            <person name="Smit S."/>
            <person name="Geurts R."/>
        </authorList>
    </citation>
    <scope>NUCLEOTIDE SEQUENCE [LARGE SCALE GENOMIC DNA]</scope>
    <source>
        <strain evidence="2">cv. WU1-14</strain>
    </source>
</reference>
<protein>
    <submittedName>
        <fullName evidence="1">Uncharacterized protein</fullName>
    </submittedName>
</protein>
<evidence type="ECO:0000313" key="1">
    <source>
        <dbReference type="EMBL" id="PON49237.1"/>
    </source>
</evidence>
<accession>A0A2P5BKB5</accession>
<dbReference type="AlphaFoldDB" id="A0A2P5BKB5"/>